<feature type="transmembrane region" description="Helical" evidence="9">
    <location>
        <begin position="122"/>
        <end position="146"/>
    </location>
</feature>
<comment type="subcellular location">
    <subcellularLocation>
        <location evidence="1">Membrane</location>
        <topology evidence="1">Multi-pass membrane protein</topology>
    </subcellularLocation>
</comment>
<reference evidence="12 13" key="1">
    <citation type="submission" date="2020-06" db="EMBL/GenBank/DDBJ databases">
        <authorList>
            <person name="Cao W.R."/>
        </authorList>
    </citation>
    <scope>NUCLEOTIDE SEQUENCE [LARGE SCALE GENOMIC DNA]</scope>
    <source>
        <strain evidence="12 13">B1Z28</strain>
    </source>
</reference>
<keyword evidence="5" id="KW-0864">Zinc transport</keyword>
<dbReference type="PANTHER" id="PTHR11562:SF17">
    <property type="entry name" value="RE54080P-RELATED"/>
    <property type="match status" value="1"/>
</dbReference>
<keyword evidence="7" id="KW-0406">Ion transport</keyword>
<dbReference type="Pfam" id="PF16916">
    <property type="entry name" value="ZT_dimer"/>
    <property type="match status" value="1"/>
</dbReference>
<feature type="transmembrane region" description="Helical" evidence="9">
    <location>
        <begin position="158"/>
        <end position="178"/>
    </location>
</feature>
<evidence type="ECO:0000256" key="6">
    <source>
        <dbReference type="ARBA" id="ARBA00022989"/>
    </source>
</evidence>
<dbReference type="InterPro" id="IPR027469">
    <property type="entry name" value="Cation_efflux_TMD_sf"/>
</dbReference>
<organism evidence="12 13">
    <name type="scientific">Ruegeria haliotis</name>
    <dbReference type="NCBI Taxonomy" id="2747601"/>
    <lineage>
        <taxon>Bacteria</taxon>
        <taxon>Pseudomonadati</taxon>
        <taxon>Pseudomonadota</taxon>
        <taxon>Alphaproteobacteria</taxon>
        <taxon>Rhodobacterales</taxon>
        <taxon>Roseobacteraceae</taxon>
        <taxon>Ruegeria</taxon>
    </lineage>
</organism>
<dbReference type="Pfam" id="PF01545">
    <property type="entry name" value="Cation_efflux"/>
    <property type="match status" value="1"/>
</dbReference>
<keyword evidence="6 9" id="KW-1133">Transmembrane helix</keyword>
<dbReference type="SUPFAM" id="SSF161111">
    <property type="entry name" value="Cation efflux protein transmembrane domain-like"/>
    <property type="match status" value="1"/>
</dbReference>
<evidence type="ECO:0000256" key="1">
    <source>
        <dbReference type="ARBA" id="ARBA00004141"/>
    </source>
</evidence>
<gene>
    <name evidence="12" type="ORF">HW561_03635</name>
</gene>
<keyword evidence="4 9" id="KW-0812">Transmembrane</keyword>
<evidence type="ECO:0000256" key="9">
    <source>
        <dbReference type="SAM" id="Phobius"/>
    </source>
</evidence>
<keyword evidence="5" id="KW-0862">Zinc</keyword>
<keyword evidence="13" id="KW-1185">Reference proteome</keyword>
<proteinExistence type="inferred from homology"/>
<feature type="transmembrane region" description="Helical" evidence="9">
    <location>
        <begin position="91"/>
        <end position="110"/>
    </location>
</feature>
<dbReference type="InterPro" id="IPR058533">
    <property type="entry name" value="Cation_efflux_TM"/>
</dbReference>
<comment type="similarity">
    <text evidence="2">Belongs to the cation diffusion facilitator (CDF) transporter (TC 2.A.4) family. SLC30A subfamily.</text>
</comment>
<evidence type="ECO:0000256" key="8">
    <source>
        <dbReference type="ARBA" id="ARBA00023136"/>
    </source>
</evidence>
<dbReference type="PANTHER" id="PTHR11562">
    <property type="entry name" value="CATION EFFLUX PROTEIN/ ZINC TRANSPORTER"/>
    <property type="match status" value="1"/>
</dbReference>
<evidence type="ECO:0000259" key="10">
    <source>
        <dbReference type="Pfam" id="PF01545"/>
    </source>
</evidence>
<dbReference type="EMBL" id="JABXWT010000001">
    <property type="protein sequence ID" value="NVO54879.1"/>
    <property type="molecule type" value="Genomic_DNA"/>
</dbReference>
<feature type="domain" description="Cation efflux protein cytoplasmic" evidence="11">
    <location>
        <begin position="219"/>
        <end position="295"/>
    </location>
</feature>
<evidence type="ECO:0000256" key="2">
    <source>
        <dbReference type="ARBA" id="ARBA00008873"/>
    </source>
</evidence>
<feature type="transmembrane region" description="Helical" evidence="9">
    <location>
        <begin position="184"/>
        <end position="203"/>
    </location>
</feature>
<evidence type="ECO:0000259" key="11">
    <source>
        <dbReference type="Pfam" id="PF16916"/>
    </source>
</evidence>
<feature type="domain" description="Cation efflux protein transmembrane" evidence="10">
    <location>
        <begin position="27"/>
        <end position="215"/>
    </location>
</feature>
<evidence type="ECO:0000256" key="5">
    <source>
        <dbReference type="ARBA" id="ARBA00022906"/>
    </source>
</evidence>
<dbReference type="Proteomes" id="UP000630805">
    <property type="component" value="Unassembled WGS sequence"/>
</dbReference>
<dbReference type="InterPro" id="IPR036837">
    <property type="entry name" value="Cation_efflux_CTD_sf"/>
</dbReference>
<evidence type="ECO:0000256" key="3">
    <source>
        <dbReference type="ARBA" id="ARBA00022448"/>
    </source>
</evidence>
<dbReference type="InterPro" id="IPR002524">
    <property type="entry name" value="Cation_efflux"/>
</dbReference>
<comment type="caution">
    <text evidence="12">The sequence shown here is derived from an EMBL/GenBank/DDBJ whole genome shotgun (WGS) entry which is preliminary data.</text>
</comment>
<keyword evidence="3" id="KW-0813">Transport</keyword>
<evidence type="ECO:0000256" key="7">
    <source>
        <dbReference type="ARBA" id="ARBA00023065"/>
    </source>
</evidence>
<name>A0ABX2PLB2_9RHOB</name>
<evidence type="ECO:0000313" key="13">
    <source>
        <dbReference type="Proteomes" id="UP000630805"/>
    </source>
</evidence>
<protein>
    <submittedName>
        <fullName evidence="12">Cation transporter</fullName>
    </submittedName>
</protein>
<feature type="transmembrane region" description="Helical" evidence="9">
    <location>
        <begin position="24"/>
        <end position="44"/>
    </location>
</feature>
<dbReference type="Gene3D" id="1.20.1510.10">
    <property type="entry name" value="Cation efflux protein transmembrane domain"/>
    <property type="match status" value="1"/>
</dbReference>
<feature type="transmembrane region" description="Helical" evidence="9">
    <location>
        <begin position="50"/>
        <end position="70"/>
    </location>
</feature>
<dbReference type="InterPro" id="IPR050681">
    <property type="entry name" value="CDF/SLC30A"/>
</dbReference>
<dbReference type="InterPro" id="IPR027470">
    <property type="entry name" value="Cation_efflux_CTD"/>
</dbReference>
<evidence type="ECO:0000256" key="4">
    <source>
        <dbReference type="ARBA" id="ARBA00022692"/>
    </source>
</evidence>
<dbReference type="SUPFAM" id="SSF160240">
    <property type="entry name" value="Cation efflux protein cytoplasmic domain-like"/>
    <property type="match status" value="1"/>
</dbReference>
<dbReference type="RefSeq" id="WP_176861844.1">
    <property type="nucleotide sequence ID" value="NZ_JABXWT010000001.1"/>
</dbReference>
<sequence length="311" mass="33857">MAHNHSNHGHAHSHIDPSAGDARVAWAIGVNMLLTAAQVIGGVLSGSLALIADALHNFSDAIALIIAFFARKIARRPADARMSFGYGRAEVVAALVNYTTLVVLSVYLFYEGVMRFFEPEPINGWMVVWIAALALVIDLITAALTYSMAKESMNIRAAFVHNVADALGSVAVIVAGSAVIWFNWIWVDPAVTIMISVYILWHVKAEIGETIRVLMLGAPPELDPEEVATAIEGTKGVTEVHHVHLWSMQERQSALTAHLVIAADVWPGAEDVRESVRQILKDRFGIGHATLELEQSERACIGSSRFGHQEN</sequence>
<keyword evidence="8 9" id="KW-0472">Membrane</keyword>
<dbReference type="NCBIfam" id="TIGR01297">
    <property type="entry name" value="CDF"/>
    <property type="match status" value="1"/>
</dbReference>
<evidence type="ECO:0000313" key="12">
    <source>
        <dbReference type="EMBL" id="NVO54879.1"/>
    </source>
</evidence>
<accession>A0ABX2PLB2</accession>